<dbReference type="InterPro" id="IPR038257">
    <property type="entry name" value="CRISPR-assoc_Cas3_HD_sf"/>
</dbReference>
<evidence type="ECO:0008006" key="3">
    <source>
        <dbReference type="Google" id="ProtNLM"/>
    </source>
</evidence>
<evidence type="ECO:0000313" key="2">
    <source>
        <dbReference type="EMBL" id="HEH31465.1"/>
    </source>
</evidence>
<sequence>MRCYAFRDISKGKEELFVDHAINVTKCAIDAQDALFRVGDSRALFTKASRILKVSINTVKEFVIIATLLHDMGKVSTELQKPCFDRGVCTSFKDHDVVSAHFLLTMGLDLGYISRDIRLEELFTAMVLGASLEAKDDFRQALAYMVIVVFPVLLHNYAIVSSKKYSLLYRPATAEVKVFEACCNDVKALASYLKSHGITSVASYLEKVADEKKLKLMPFDPYTVLKTSAHALEIPTLVEAFIGLLNFCDGRIASTHRG</sequence>
<accession>A0A7J2TAE1</accession>
<feature type="transmembrane region" description="Helical" evidence="1">
    <location>
        <begin position="141"/>
        <end position="160"/>
    </location>
</feature>
<evidence type="ECO:0000256" key="1">
    <source>
        <dbReference type="SAM" id="Phobius"/>
    </source>
</evidence>
<comment type="caution">
    <text evidence="2">The sequence shown here is derived from an EMBL/GenBank/DDBJ whole genome shotgun (WGS) entry which is preliminary data.</text>
</comment>
<dbReference type="Gene3D" id="1.10.3210.30">
    <property type="match status" value="1"/>
</dbReference>
<organism evidence="2">
    <name type="scientific">Ignisphaera aggregans</name>
    <dbReference type="NCBI Taxonomy" id="334771"/>
    <lineage>
        <taxon>Archaea</taxon>
        <taxon>Thermoproteota</taxon>
        <taxon>Thermoprotei</taxon>
        <taxon>Desulfurococcales</taxon>
        <taxon>Desulfurococcaceae</taxon>
        <taxon>Ignisphaera</taxon>
    </lineage>
</organism>
<dbReference type="AlphaFoldDB" id="A0A7J2TAE1"/>
<keyword evidence="1" id="KW-0472">Membrane</keyword>
<dbReference type="EMBL" id="DSLL01000043">
    <property type="protein sequence ID" value="HEH31465.1"/>
    <property type="molecule type" value="Genomic_DNA"/>
</dbReference>
<proteinExistence type="predicted"/>
<keyword evidence="1" id="KW-0812">Transmembrane</keyword>
<name>A0A7J2TAE1_9CREN</name>
<keyword evidence="1" id="KW-1133">Transmembrane helix</keyword>
<gene>
    <name evidence="2" type="ORF">ENP99_05105</name>
</gene>
<reference evidence="2" key="1">
    <citation type="journal article" date="2020" name="mSystems">
        <title>Genome- and Community-Level Interaction Insights into Carbon Utilization and Element Cycling Functions of Hydrothermarchaeota in Hydrothermal Sediment.</title>
        <authorList>
            <person name="Zhou Z."/>
            <person name="Liu Y."/>
            <person name="Xu W."/>
            <person name="Pan J."/>
            <person name="Luo Z.H."/>
            <person name="Li M."/>
        </authorList>
    </citation>
    <scope>NUCLEOTIDE SEQUENCE [LARGE SCALE GENOMIC DNA]</scope>
    <source>
        <strain evidence="2">SpSt-27</strain>
    </source>
</reference>
<protein>
    <recommendedName>
        <fullName evidence="3">CRISPR-associated endonuclease Cas3</fullName>
    </recommendedName>
</protein>